<dbReference type="Gene3D" id="3.30.70.1900">
    <property type="match status" value="1"/>
</dbReference>
<dbReference type="PANTHER" id="PTHR36984">
    <property type="entry name" value="CRISPR-ASSOCIATED ENDORIBONUCLEASE CAS6 1"/>
    <property type="match status" value="1"/>
</dbReference>
<gene>
    <name evidence="3" type="ORF">AAAU51_03905</name>
</gene>
<dbReference type="Proteomes" id="UP001482154">
    <property type="component" value="Unassembled WGS sequence"/>
</dbReference>
<keyword evidence="4" id="KW-1185">Reference proteome</keyword>
<sequence length="253" mass="29689">MRLELQMELLKPEIDIDYRRIIISYLKFALEHCEGGRFFEKFYKNRDNIVKDYCFSTVFSKPRFTKEKIYFDKNEMKIIFSCSDRNRTGLIFQTAFLSIQHMEFPLANGNHMILRKIIQKKEVLITEPVVYFQTMLGNGLCVREHNRETNRDTFITCEDKEFSEKTELIIKNQLQMAGFYKKQYEDIKVEPVDCKKIVVKHYGIFIDLTVGILKISGDMNALQYLYQSGAGSHHATGFGSLNVIRQGGKMNER</sequence>
<accession>A0ABV1ISX2</accession>
<keyword evidence="1" id="KW-0051">Antiviral defense</keyword>
<dbReference type="EMBL" id="JBBNIN010000004">
    <property type="protein sequence ID" value="MEQ2710318.1"/>
    <property type="molecule type" value="Genomic_DNA"/>
</dbReference>
<comment type="caution">
    <text evidence="3">The sequence shown here is derived from an EMBL/GenBank/DDBJ whole genome shotgun (WGS) entry which is preliminary data.</text>
</comment>
<dbReference type="InterPro" id="IPR049435">
    <property type="entry name" value="Cas_Cas6_C"/>
</dbReference>
<dbReference type="Gene3D" id="3.30.70.1890">
    <property type="match status" value="1"/>
</dbReference>
<dbReference type="RefSeq" id="WP_117944886.1">
    <property type="nucleotide sequence ID" value="NZ_JBBNIN010000004.1"/>
</dbReference>
<protein>
    <submittedName>
        <fullName evidence="3">CRISPR-associated endoribonuclease Cas6</fullName>
    </submittedName>
</protein>
<feature type="domain" description="CRISPR associated protein Cas6 C-terminal" evidence="2">
    <location>
        <begin position="125"/>
        <end position="243"/>
    </location>
</feature>
<dbReference type="InterPro" id="IPR010156">
    <property type="entry name" value="CRISPR-assoc_prot_Cas6"/>
</dbReference>
<dbReference type="InterPro" id="IPR045747">
    <property type="entry name" value="CRISPR-assoc_prot_Cas6_N_sf"/>
</dbReference>
<name>A0ABV1ISX2_9FIRM</name>
<evidence type="ECO:0000313" key="3">
    <source>
        <dbReference type="EMBL" id="MEQ2710318.1"/>
    </source>
</evidence>
<reference evidence="3 4" key="1">
    <citation type="submission" date="2024-04" db="EMBL/GenBank/DDBJ databases">
        <title>Human intestinal bacterial collection.</title>
        <authorList>
            <person name="Pauvert C."/>
            <person name="Hitch T.C.A."/>
            <person name="Clavel T."/>
        </authorList>
    </citation>
    <scope>NUCLEOTIDE SEQUENCE [LARGE SCALE GENOMIC DNA]</scope>
    <source>
        <strain evidence="3 4">CLA-AA-H249</strain>
    </source>
</reference>
<evidence type="ECO:0000259" key="2">
    <source>
        <dbReference type="Pfam" id="PF01881"/>
    </source>
</evidence>
<evidence type="ECO:0000313" key="4">
    <source>
        <dbReference type="Proteomes" id="UP001482154"/>
    </source>
</evidence>
<dbReference type="PANTHER" id="PTHR36984:SF3">
    <property type="entry name" value="CRISPR-ASSOCIATED ENDORIBONUCLEASE CAS6"/>
    <property type="match status" value="1"/>
</dbReference>
<dbReference type="Pfam" id="PF01881">
    <property type="entry name" value="Cas_Cas6_C"/>
    <property type="match status" value="1"/>
</dbReference>
<evidence type="ECO:0000256" key="1">
    <source>
        <dbReference type="ARBA" id="ARBA00023118"/>
    </source>
</evidence>
<proteinExistence type="predicted"/>
<organism evidence="3 4">
    <name type="scientific">Anaerostipes amylophilus</name>
    <dbReference type="NCBI Taxonomy" id="2981779"/>
    <lineage>
        <taxon>Bacteria</taxon>
        <taxon>Bacillati</taxon>
        <taxon>Bacillota</taxon>
        <taxon>Clostridia</taxon>
        <taxon>Lachnospirales</taxon>
        <taxon>Lachnospiraceae</taxon>
        <taxon>Anaerostipes</taxon>
    </lineage>
</organism>